<organism evidence="1 2">
    <name type="scientific">Gordonia effusa NBRC 100432</name>
    <dbReference type="NCBI Taxonomy" id="1077974"/>
    <lineage>
        <taxon>Bacteria</taxon>
        <taxon>Bacillati</taxon>
        <taxon>Actinomycetota</taxon>
        <taxon>Actinomycetes</taxon>
        <taxon>Mycobacteriales</taxon>
        <taxon>Gordoniaceae</taxon>
        <taxon>Gordonia</taxon>
    </lineage>
</organism>
<proteinExistence type="predicted"/>
<keyword evidence="2" id="KW-1185">Reference proteome</keyword>
<dbReference type="EMBL" id="BAEH01000039">
    <property type="protein sequence ID" value="GAB17767.1"/>
    <property type="molecule type" value="Genomic_DNA"/>
</dbReference>
<feature type="non-terminal residue" evidence="1">
    <location>
        <position position="303"/>
    </location>
</feature>
<accession>H0QY66</accession>
<sequence length="303" mass="33234">MYRYMNNWNDLTLQPIGGEDYLLEDVARDRYESDSHFFEVVPEPGDSGVPAWSMHFYPGKAGAFKFKFYDRHGSIIRIVRFDAIDGRFFRSKVIDYSYPGDSLKRWGQSESVYMVTGLSKSDGTATVITNDNRTKPGLETVAKYRNVPTESFWVDRPTFGEWNALADADIAELATGVGVADFGGELVDSDRRPGFSPGAAPSVQLAESVAMAEYGVAKAVFEAAKDISGWERVVLRADVDGNLSAECRAEDDSVVGQLTLSDDVTTAVIRLGLTAAADGVTWSAMVVTLNVDGNYHVDFKTGE</sequence>
<reference evidence="1 2" key="1">
    <citation type="submission" date="2011-12" db="EMBL/GenBank/DDBJ databases">
        <title>Whole genome shotgun sequence of Gordonia effusa NBRC 100432.</title>
        <authorList>
            <person name="Yoshida I."/>
            <person name="Takarada H."/>
            <person name="Hosoyama A."/>
            <person name="Tsuchikane K."/>
            <person name="Katsumata H."/>
            <person name="Yamazaki S."/>
            <person name="Fujita N."/>
        </authorList>
    </citation>
    <scope>NUCLEOTIDE SEQUENCE [LARGE SCALE GENOMIC DNA]</scope>
    <source>
        <strain evidence="1 2">NBRC 100432</strain>
    </source>
</reference>
<name>H0QY66_9ACTN</name>
<dbReference type="AlphaFoldDB" id="H0QY66"/>
<protein>
    <submittedName>
        <fullName evidence="1">Uncharacterized protein</fullName>
    </submittedName>
</protein>
<evidence type="ECO:0000313" key="2">
    <source>
        <dbReference type="Proteomes" id="UP000035034"/>
    </source>
</evidence>
<dbReference type="Proteomes" id="UP000035034">
    <property type="component" value="Unassembled WGS sequence"/>
</dbReference>
<dbReference type="eggNOG" id="ENOG502ZN0Y">
    <property type="taxonomic scope" value="Bacteria"/>
</dbReference>
<evidence type="ECO:0000313" key="1">
    <source>
        <dbReference type="EMBL" id="GAB17767.1"/>
    </source>
</evidence>
<comment type="caution">
    <text evidence="1">The sequence shown here is derived from an EMBL/GenBank/DDBJ whole genome shotgun (WGS) entry which is preliminary data.</text>
</comment>
<gene>
    <name evidence="1" type="ORF">GOEFS_039_00010</name>
</gene>